<reference evidence="1 2" key="1">
    <citation type="submission" date="2014-09" db="EMBL/GenBank/DDBJ databases">
        <title>A draft genome sequence for Xanthomonas axonopodis pv. vasculorum NCPPB 900.</title>
        <authorList>
            <person name="Harrison J."/>
            <person name="Studholme D.J."/>
        </authorList>
    </citation>
    <scope>NUCLEOTIDE SEQUENCE [LARGE SCALE GENOMIC DNA]</scope>
    <source>
        <strain evidence="1 2">NCPPB 900</strain>
    </source>
</reference>
<organism evidence="1 2">
    <name type="scientific">Xanthomonas axonopodis pv. vasculorum</name>
    <dbReference type="NCBI Taxonomy" id="325777"/>
    <lineage>
        <taxon>Bacteria</taxon>
        <taxon>Pseudomonadati</taxon>
        <taxon>Pseudomonadota</taxon>
        <taxon>Gammaproteobacteria</taxon>
        <taxon>Lysobacterales</taxon>
        <taxon>Lysobacteraceae</taxon>
        <taxon>Xanthomonas</taxon>
    </lineage>
</organism>
<name>A0A098Q0J2_9XANT</name>
<dbReference type="AlphaFoldDB" id="A0A098Q0J2"/>
<sequence length="148" mass="15508">MDGDGYVGDCTWRQPALALVVDLDLAFCRSARRSAVDHVGHGLGLGDEQRVASGHGGDVRADSLGHVQQHGLIEGLVFGSDHGPARLALPGSVLQALAERGHLDRHLGGRHERSIGVAEIIALKLAGRTKPKPSERVSITHSGVGAKP</sequence>
<gene>
    <name evidence="1" type="ORF">GW15_0209270</name>
</gene>
<evidence type="ECO:0000313" key="1">
    <source>
        <dbReference type="EMBL" id="KGE52338.1"/>
    </source>
</evidence>
<comment type="caution">
    <text evidence="1">The sequence shown here is derived from an EMBL/GenBank/DDBJ whole genome shotgun (WGS) entry which is preliminary data.</text>
</comment>
<dbReference type="Proteomes" id="UP000028012">
    <property type="component" value="Unassembled WGS sequence"/>
</dbReference>
<protein>
    <submittedName>
        <fullName evidence="1">Uncharacterized protein</fullName>
    </submittedName>
</protein>
<accession>A0A098Q0J2</accession>
<evidence type="ECO:0000313" key="2">
    <source>
        <dbReference type="Proteomes" id="UP000028012"/>
    </source>
</evidence>
<dbReference type="EMBL" id="JPHD02000068">
    <property type="protein sequence ID" value="KGE52338.1"/>
    <property type="molecule type" value="Genomic_DNA"/>
</dbReference>
<proteinExistence type="predicted"/>
<dbReference type="HOGENOM" id="CLU_1758097_0_0_6"/>